<dbReference type="InterPro" id="IPR036922">
    <property type="entry name" value="Rieske_2Fe-2S_sf"/>
</dbReference>
<dbReference type="SUPFAM" id="SSF50022">
    <property type="entry name" value="ISP domain"/>
    <property type="match status" value="1"/>
</dbReference>
<dbReference type="InterPro" id="IPR017941">
    <property type="entry name" value="Rieske_2Fe-2S"/>
</dbReference>
<dbReference type="GO" id="GO:0046872">
    <property type="term" value="F:metal ion binding"/>
    <property type="evidence" value="ECO:0007669"/>
    <property type="project" value="UniProtKB-KW"/>
</dbReference>
<feature type="transmembrane region" description="Helical" evidence="17">
    <location>
        <begin position="27"/>
        <end position="46"/>
    </location>
</feature>
<comment type="similarity">
    <text evidence="13">Belongs to the cholesterol 7-desaturase family.</text>
</comment>
<evidence type="ECO:0000256" key="3">
    <source>
        <dbReference type="ARBA" id="ARBA00004972"/>
    </source>
</evidence>
<evidence type="ECO:0000256" key="16">
    <source>
        <dbReference type="ARBA" id="ARBA00049548"/>
    </source>
</evidence>
<evidence type="ECO:0000256" key="7">
    <source>
        <dbReference type="ARBA" id="ARBA00022989"/>
    </source>
</evidence>
<dbReference type="PROSITE" id="PS51296">
    <property type="entry name" value="RIESKE"/>
    <property type="match status" value="1"/>
</dbReference>
<keyword evidence="8" id="KW-0560">Oxidoreductase</keyword>
<proteinExistence type="inferred from homology"/>
<keyword evidence="11 17" id="KW-0472">Membrane</keyword>
<evidence type="ECO:0000256" key="10">
    <source>
        <dbReference type="ARBA" id="ARBA00023014"/>
    </source>
</evidence>
<dbReference type="AlphaFoldDB" id="A0A1I8Q3Y1"/>
<name>A0A1I8Q3Y1_STOCA</name>
<dbReference type="EnsemblMetazoa" id="SCAU013673-RB">
    <property type="protein sequence ID" value="SCAU013673-PB"/>
    <property type="gene ID" value="SCAU013673"/>
</dbReference>
<evidence type="ECO:0000256" key="12">
    <source>
        <dbReference type="ARBA" id="ARBA00025712"/>
    </source>
</evidence>
<keyword evidence="5" id="KW-0001">2Fe-2S</keyword>
<dbReference type="Gene3D" id="3.90.380.10">
    <property type="entry name" value="Naphthalene 1,2-dioxygenase Alpha Subunit, Chain A, domain 1"/>
    <property type="match status" value="1"/>
</dbReference>
<dbReference type="Pfam" id="PF19298">
    <property type="entry name" value="KshA_C"/>
    <property type="match status" value="1"/>
</dbReference>
<evidence type="ECO:0000256" key="11">
    <source>
        <dbReference type="ARBA" id="ARBA00023136"/>
    </source>
</evidence>
<dbReference type="PANTHER" id="PTHR21266">
    <property type="entry name" value="IRON-SULFUR DOMAIN CONTAINING PROTEIN"/>
    <property type="match status" value="1"/>
</dbReference>
<evidence type="ECO:0000256" key="17">
    <source>
        <dbReference type="SAM" id="Phobius"/>
    </source>
</evidence>
<dbReference type="Pfam" id="PF00355">
    <property type="entry name" value="Rieske"/>
    <property type="match status" value="1"/>
</dbReference>
<evidence type="ECO:0000256" key="8">
    <source>
        <dbReference type="ARBA" id="ARBA00023002"/>
    </source>
</evidence>
<dbReference type="Proteomes" id="UP000095300">
    <property type="component" value="Unassembled WGS sequence"/>
</dbReference>
<dbReference type="EC" id="1.14.19.21" evidence="14"/>
<dbReference type="STRING" id="35570.A0A1I8Q3Y1"/>
<dbReference type="Gene3D" id="2.102.10.10">
    <property type="entry name" value="Rieske [2Fe-2S] iron-sulphur domain"/>
    <property type="match status" value="1"/>
</dbReference>
<evidence type="ECO:0000256" key="1">
    <source>
        <dbReference type="ARBA" id="ARBA00001962"/>
    </source>
</evidence>
<dbReference type="VEuPathDB" id="VectorBase:SCAU013673"/>
<dbReference type="GO" id="GO:0051537">
    <property type="term" value="F:2 iron, 2 sulfur cluster binding"/>
    <property type="evidence" value="ECO:0007669"/>
    <property type="project" value="UniProtKB-KW"/>
</dbReference>
<protein>
    <recommendedName>
        <fullName evidence="14">cholesterol 7-desaturase</fullName>
        <ecNumber evidence="14">1.14.19.21</ecNumber>
    </recommendedName>
</protein>
<comment type="cofactor">
    <cofactor evidence="1">
        <name>Fe cation</name>
        <dbReference type="ChEBI" id="CHEBI:24875"/>
    </cofactor>
</comment>
<dbReference type="GO" id="GO:0005737">
    <property type="term" value="C:cytoplasm"/>
    <property type="evidence" value="ECO:0007669"/>
    <property type="project" value="TreeGrafter"/>
</dbReference>
<comment type="catalytic activity">
    <reaction evidence="16">
        <text>cholesterol + NADPH + O2 + H(+) = 7-dehydrocholesterol + NADP(+) + 2 H2O</text>
        <dbReference type="Rhea" id="RHEA:45024"/>
        <dbReference type="ChEBI" id="CHEBI:15377"/>
        <dbReference type="ChEBI" id="CHEBI:15378"/>
        <dbReference type="ChEBI" id="CHEBI:15379"/>
        <dbReference type="ChEBI" id="CHEBI:16113"/>
        <dbReference type="ChEBI" id="CHEBI:17759"/>
        <dbReference type="ChEBI" id="CHEBI:57783"/>
        <dbReference type="ChEBI" id="CHEBI:58349"/>
        <dbReference type="EC" id="1.14.19.21"/>
    </reaction>
    <physiologicalReaction direction="left-to-right" evidence="16">
        <dbReference type="Rhea" id="RHEA:45025"/>
    </physiologicalReaction>
</comment>
<reference evidence="19" key="1">
    <citation type="submission" date="2020-05" db="UniProtKB">
        <authorList>
            <consortium name="EnsemblMetazoa"/>
        </authorList>
    </citation>
    <scope>IDENTIFICATION</scope>
    <source>
        <strain evidence="19">USDA</strain>
    </source>
</reference>
<comment type="catalytic activity">
    <reaction evidence="15">
        <text>cholesterol + NADH + O2 + H(+) = 7-dehydrocholesterol + NAD(+) + 2 H2O</text>
        <dbReference type="Rhea" id="RHEA:51644"/>
        <dbReference type="ChEBI" id="CHEBI:15377"/>
        <dbReference type="ChEBI" id="CHEBI:15378"/>
        <dbReference type="ChEBI" id="CHEBI:15379"/>
        <dbReference type="ChEBI" id="CHEBI:16113"/>
        <dbReference type="ChEBI" id="CHEBI:17759"/>
        <dbReference type="ChEBI" id="CHEBI:57540"/>
        <dbReference type="ChEBI" id="CHEBI:57945"/>
        <dbReference type="EC" id="1.14.19.21"/>
    </reaction>
    <physiologicalReaction direction="left-to-right" evidence="15">
        <dbReference type="Rhea" id="RHEA:51645"/>
    </physiologicalReaction>
</comment>
<keyword evidence="10" id="KW-0411">Iron-sulfur</keyword>
<dbReference type="UniPathway" id="UPA01020"/>
<dbReference type="InterPro" id="IPR050584">
    <property type="entry name" value="Cholesterol_7-desaturase"/>
</dbReference>
<keyword evidence="4 17" id="KW-0812">Transmembrane</keyword>
<evidence type="ECO:0000256" key="9">
    <source>
        <dbReference type="ARBA" id="ARBA00023004"/>
    </source>
</evidence>
<dbReference type="GO" id="GO:0008203">
    <property type="term" value="P:cholesterol metabolic process"/>
    <property type="evidence" value="ECO:0007669"/>
    <property type="project" value="InterPro"/>
</dbReference>
<dbReference type="GO" id="GO:0016020">
    <property type="term" value="C:membrane"/>
    <property type="evidence" value="ECO:0007669"/>
    <property type="project" value="UniProtKB-SubCell"/>
</dbReference>
<accession>A0A1I8Q3Y1</accession>
<comment type="subcellular location">
    <subcellularLocation>
        <location evidence="2">Membrane</location>
    </subcellularLocation>
</comment>
<evidence type="ECO:0000313" key="19">
    <source>
        <dbReference type="EnsemblMetazoa" id="SCAU013673-PB"/>
    </source>
</evidence>
<keyword evidence="7 17" id="KW-1133">Transmembrane helix</keyword>
<evidence type="ECO:0000256" key="5">
    <source>
        <dbReference type="ARBA" id="ARBA00022714"/>
    </source>
</evidence>
<dbReference type="KEGG" id="scac:106084232"/>
<evidence type="ECO:0000256" key="13">
    <source>
        <dbReference type="ARBA" id="ARBA00025729"/>
    </source>
</evidence>
<comment type="pathway">
    <text evidence="3">Hormone biosynthesis.</text>
</comment>
<evidence type="ECO:0000313" key="20">
    <source>
        <dbReference type="Proteomes" id="UP000095300"/>
    </source>
</evidence>
<evidence type="ECO:0000256" key="6">
    <source>
        <dbReference type="ARBA" id="ARBA00022723"/>
    </source>
</evidence>
<keyword evidence="6" id="KW-0479">Metal-binding</keyword>
<evidence type="ECO:0000256" key="15">
    <source>
        <dbReference type="ARBA" id="ARBA00047853"/>
    </source>
</evidence>
<sequence>MVLCFLQKTLIQNIFKMDTTNGYNFPSYYHFALLITVVILYWVFYVPCNWKKRIDDVGYQIALEGEGRVNSLRKRDAINRIRKLRQIGIKDLPPPYPNGWYCILESHCLRRGEAKHVSVLGEQLVVFRTLNSTVYVLNAYCPHLGANIGMGGKVIGDTIECPFHKWSFRGSDGRCVNVPYSSCVPLNSKLQKWISREVNDNIFIWYSVDSDQVPWDIPTIATNKLAYHGRNEFYINCHIQEIPENGADLAHFRAIHDISVLAGGKIPNDNFLKGVGTHKWEAIWTPSATKHIALLTLKHSLSFTEQLNFIKMDITGQQIGPSYVHLRLESSMGRIDILQTVTPVGPMTQKVVHRFYGLRILAPFIKGAIFAESIMFERDIAMWNHKIFRKRPQLVKEDSSILAFRNWYQQFYSENSRTFYEAKECLEW</sequence>
<gene>
    <name evidence="19" type="primary">106084232</name>
</gene>
<feature type="domain" description="Rieske" evidence="18">
    <location>
        <begin position="100"/>
        <end position="204"/>
    </location>
</feature>
<evidence type="ECO:0000256" key="4">
    <source>
        <dbReference type="ARBA" id="ARBA00022692"/>
    </source>
</evidence>
<dbReference type="PANTHER" id="PTHR21266:SF32">
    <property type="entry name" value="CHOLESTEROL 7-DESATURASE NVD"/>
    <property type="match status" value="1"/>
</dbReference>
<dbReference type="OrthoDB" id="426882at2759"/>
<keyword evidence="20" id="KW-1185">Reference proteome</keyword>
<dbReference type="SUPFAM" id="SSF55961">
    <property type="entry name" value="Bet v1-like"/>
    <property type="match status" value="1"/>
</dbReference>
<keyword evidence="9" id="KW-0408">Iron</keyword>
<comment type="pathway">
    <text evidence="12">Steroid hormone biosynthesis; dafachronic acid biosynthesis.</text>
</comment>
<evidence type="ECO:0000256" key="14">
    <source>
        <dbReference type="ARBA" id="ARBA00026095"/>
    </source>
</evidence>
<dbReference type="GO" id="GO:0170056">
    <property type="term" value="F:cholesterol 7-desaturase [NAD(P)H] activity"/>
    <property type="evidence" value="ECO:0007669"/>
    <property type="project" value="UniProtKB-EC"/>
</dbReference>
<dbReference type="InterPro" id="IPR045605">
    <property type="entry name" value="KshA-like_C"/>
</dbReference>
<evidence type="ECO:0000259" key="18">
    <source>
        <dbReference type="PROSITE" id="PS51296"/>
    </source>
</evidence>
<organism evidence="19 20">
    <name type="scientific">Stomoxys calcitrans</name>
    <name type="common">Stable fly</name>
    <name type="synonym">Conops calcitrans</name>
    <dbReference type="NCBI Taxonomy" id="35570"/>
    <lineage>
        <taxon>Eukaryota</taxon>
        <taxon>Metazoa</taxon>
        <taxon>Ecdysozoa</taxon>
        <taxon>Arthropoda</taxon>
        <taxon>Hexapoda</taxon>
        <taxon>Insecta</taxon>
        <taxon>Pterygota</taxon>
        <taxon>Neoptera</taxon>
        <taxon>Endopterygota</taxon>
        <taxon>Diptera</taxon>
        <taxon>Brachycera</taxon>
        <taxon>Muscomorpha</taxon>
        <taxon>Muscoidea</taxon>
        <taxon>Muscidae</taxon>
        <taxon>Stomoxys</taxon>
    </lineage>
</organism>
<evidence type="ECO:0000256" key="2">
    <source>
        <dbReference type="ARBA" id="ARBA00004370"/>
    </source>
</evidence>